<dbReference type="InterPro" id="IPR058883">
    <property type="entry name" value="DZIP1_dom"/>
</dbReference>
<keyword evidence="7" id="KW-0862">Zinc</keyword>
<dbReference type="GO" id="GO:0060271">
    <property type="term" value="P:cilium assembly"/>
    <property type="evidence" value="ECO:0007669"/>
    <property type="project" value="TreeGrafter"/>
</dbReference>
<dbReference type="InterPro" id="IPR032714">
    <property type="entry name" value="DZIP1_N"/>
</dbReference>
<feature type="region of interest" description="Disordered" evidence="13">
    <location>
        <begin position="619"/>
        <end position="717"/>
    </location>
</feature>
<keyword evidence="8 12" id="KW-0175">Coiled coil</keyword>
<evidence type="ECO:0000313" key="15">
    <source>
        <dbReference type="EMBL" id="TRY72775.1"/>
    </source>
</evidence>
<keyword evidence="16" id="KW-1185">Reference proteome</keyword>
<evidence type="ECO:0000256" key="2">
    <source>
        <dbReference type="ARBA" id="ARBA00004120"/>
    </source>
</evidence>
<feature type="coiled-coil region" evidence="12">
    <location>
        <begin position="166"/>
        <end position="207"/>
    </location>
</feature>
<feature type="compositionally biased region" description="Basic and acidic residues" evidence="13">
    <location>
        <begin position="628"/>
        <end position="647"/>
    </location>
</feature>
<evidence type="ECO:0000256" key="7">
    <source>
        <dbReference type="ARBA" id="ARBA00022833"/>
    </source>
</evidence>
<evidence type="ECO:0000256" key="9">
    <source>
        <dbReference type="ARBA" id="ARBA00023212"/>
    </source>
</evidence>
<sequence>MKSRVSGCHDNRKRFSIDPAHQQQLPAVDFFFRKLIREKLLFRDPHVSPFVYVNSCTMLGQSSPSSPLSPPTWSLATHHQSFHFRSRHEPVDWRRLSTLDVDRVARDVDVGILQDFITSVTFCNVEAERCPNCRGPADPALIKLLQMSQLSTEYLLHCQDVLSTQLSGLEERLQGAQSLIQQTEAQRADLEKRLQESKQENRQKKKMIATQQLLLQANANNYHKCQFCEKAFINYSYLQAHVQRRHPEVTSAGNVEFCPQCSEKQKKRKVEEMEDGIEQLKEKLRLTQMQLQAEKEADSLKRQQEKEDQQRREQIEKEALVRWKEEETRKFQGEIAELRQMLLQESKDIASKSSSIEAKLLMLQNKDMNSFNTVSFQQESDPERESREKELKERMYRKVCMHSLKVNGKRNWRKHSLGTSKRKRRQDFSDQKILQIENSRLLKALSVEKNSSSSLQKLQQQIVSLSTQLSQKDKHIKTQQEKIKKLSAIPIPVPVALHHSPVEPEEEESESLQESDEPQLKTPQFPKPKPVLMRKSKHSLEERLDQKLESMGLRKGTKGISMQTFKSLNSLLSGQRLQRYKQQPDHQNLRDSLTQEVIRRVNGLQTSRGKLTPRTLKKRVKKTSTPLMEKRFRSREDSKASTQREKNQQLQSLIPKPTPRSKVPPQNQTLKIVPKKSSTPPFSSDEESVEDINGSRCQPSPSVHLVQSGSLLNPDAVPDWTDSELSQVSDAQKHGSVVQTLTRSLERQLSTPIKKPVGGTRVLPPSTPSPRPAIVKQRALSDEESDWDVSSIEELTGRRTGVGVHKSSEVGGNSGTSAWSSAASRAGAW</sequence>
<organism evidence="15 16">
    <name type="scientific">Danionella cerebrum</name>
    <dbReference type="NCBI Taxonomy" id="2873325"/>
    <lineage>
        <taxon>Eukaryota</taxon>
        <taxon>Metazoa</taxon>
        <taxon>Chordata</taxon>
        <taxon>Craniata</taxon>
        <taxon>Vertebrata</taxon>
        <taxon>Euteleostomi</taxon>
        <taxon>Actinopterygii</taxon>
        <taxon>Neopterygii</taxon>
        <taxon>Teleostei</taxon>
        <taxon>Ostariophysi</taxon>
        <taxon>Cypriniformes</taxon>
        <taxon>Danionidae</taxon>
        <taxon>Danioninae</taxon>
        <taxon>Danionella</taxon>
    </lineage>
</organism>
<dbReference type="PANTHER" id="PTHR21502">
    <property type="entry name" value="ZINC FINGER PROTEIN DZIP1"/>
    <property type="match status" value="1"/>
</dbReference>
<reference evidence="15 16" key="1">
    <citation type="journal article" date="2019" name="Sci. Data">
        <title>Hybrid genome assembly and annotation of Danionella translucida.</title>
        <authorList>
            <person name="Kadobianskyi M."/>
            <person name="Schulze L."/>
            <person name="Schuelke M."/>
            <person name="Judkewitz B."/>
        </authorList>
    </citation>
    <scope>NUCLEOTIDE SEQUENCE [LARGE SCALE GENOMIC DNA]</scope>
    <source>
        <strain evidence="15 16">Bolton</strain>
    </source>
</reference>
<evidence type="ECO:0000256" key="11">
    <source>
        <dbReference type="PROSITE-ProRule" id="PRU00042"/>
    </source>
</evidence>
<dbReference type="PROSITE" id="PS00028">
    <property type="entry name" value="ZINC_FINGER_C2H2_1"/>
    <property type="match status" value="1"/>
</dbReference>
<dbReference type="PANTHER" id="PTHR21502:SF8">
    <property type="entry name" value="CILIUM ASSEMBLY PROTEIN DZIP1L"/>
    <property type="match status" value="1"/>
</dbReference>
<dbReference type="InterPro" id="IPR013087">
    <property type="entry name" value="Znf_C2H2_type"/>
</dbReference>
<dbReference type="GO" id="GO:0005737">
    <property type="term" value="C:cytoplasm"/>
    <property type="evidence" value="ECO:0007669"/>
    <property type="project" value="TreeGrafter"/>
</dbReference>
<dbReference type="GO" id="GO:0008270">
    <property type="term" value="F:zinc ion binding"/>
    <property type="evidence" value="ECO:0007669"/>
    <property type="project" value="UniProtKB-KW"/>
</dbReference>
<evidence type="ECO:0000256" key="1">
    <source>
        <dbReference type="ARBA" id="ARBA00004114"/>
    </source>
</evidence>
<dbReference type="OrthoDB" id="515971at2759"/>
<proteinExistence type="inferred from homology"/>
<dbReference type="Gene3D" id="3.30.160.60">
    <property type="entry name" value="Classic Zinc Finger"/>
    <property type="match status" value="1"/>
</dbReference>
<evidence type="ECO:0000259" key="14">
    <source>
        <dbReference type="PROSITE" id="PS50157"/>
    </source>
</evidence>
<feature type="compositionally biased region" description="Acidic residues" evidence="13">
    <location>
        <begin position="503"/>
        <end position="517"/>
    </location>
</feature>
<keyword evidence="4" id="KW-0963">Cytoplasm</keyword>
<evidence type="ECO:0000256" key="13">
    <source>
        <dbReference type="SAM" id="MobiDB-lite"/>
    </source>
</evidence>
<feature type="region of interest" description="Disordered" evidence="13">
    <location>
        <begin position="500"/>
        <end position="539"/>
    </location>
</feature>
<evidence type="ECO:0000313" key="16">
    <source>
        <dbReference type="Proteomes" id="UP000316079"/>
    </source>
</evidence>
<comment type="subcellular location">
    <subcellularLocation>
        <location evidence="2">Cytoplasm</location>
        <location evidence="2">Cytoskeleton</location>
        <location evidence="2">Cilium basal body</location>
    </subcellularLocation>
    <subcellularLocation>
        <location evidence="1">Cytoplasm</location>
        <location evidence="1">Cytoskeleton</location>
        <location evidence="1">Microtubule organizing center</location>
        <location evidence="1">Centrosome</location>
        <location evidence="1">Centriole</location>
    </subcellularLocation>
</comment>
<feature type="region of interest" description="Disordered" evidence="13">
    <location>
        <begin position="410"/>
        <end position="430"/>
    </location>
</feature>
<keyword evidence="9" id="KW-0206">Cytoskeleton</keyword>
<evidence type="ECO:0000256" key="10">
    <source>
        <dbReference type="ARBA" id="ARBA00023273"/>
    </source>
</evidence>
<keyword evidence="5" id="KW-0479">Metal-binding</keyword>
<gene>
    <name evidence="15" type="ORF">DNTS_029733</name>
</gene>
<feature type="region of interest" description="Disordered" evidence="13">
    <location>
        <begin position="754"/>
        <end position="829"/>
    </location>
</feature>
<keyword evidence="10" id="KW-0966">Cell projection</keyword>
<feature type="compositionally biased region" description="Low complexity" evidence="13">
    <location>
        <begin position="815"/>
        <end position="829"/>
    </location>
</feature>
<dbReference type="Proteomes" id="UP000316079">
    <property type="component" value="Unassembled WGS sequence"/>
</dbReference>
<feature type="compositionally biased region" description="Polar residues" evidence="13">
    <location>
        <begin position="664"/>
        <end position="682"/>
    </location>
</feature>
<evidence type="ECO:0000256" key="4">
    <source>
        <dbReference type="ARBA" id="ARBA00022490"/>
    </source>
</evidence>
<name>A0A553P517_9TELE</name>
<keyword evidence="6 11" id="KW-0863">Zinc-finger</keyword>
<feature type="domain" description="C2H2-type" evidence="14">
    <location>
        <begin position="223"/>
        <end position="246"/>
    </location>
</feature>
<protein>
    <recommendedName>
        <fullName evidence="14">C2H2-type domain-containing protein</fullName>
    </recommendedName>
</protein>
<dbReference type="EMBL" id="SRMA01026749">
    <property type="protein sequence ID" value="TRY72775.1"/>
    <property type="molecule type" value="Genomic_DNA"/>
</dbReference>
<dbReference type="PROSITE" id="PS50157">
    <property type="entry name" value="ZINC_FINGER_C2H2_2"/>
    <property type="match status" value="1"/>
</dbReference>
<evidence type="ECO:0000256" key="8">
    <source>
        <dbReference type="ARBA" id="ARBA00023054"/>
    </source>
</evidence>
<dbReference type="AlphaFoldDB" id="A0A553P517"/>
<evidence type="ECO:0000256" key="6">
    <source>
        <dbReference type="ARBA" id="ARBA00022771"/>
    </source>
</evidence>
<evidence type="ECO:0000256" key="3">
    <source>
        <dbReference type="ARBA" id="ARBA00009131"/>
    </source>
</evidence>
<dbReference type="GO" id="GO:0005814">
    <property type="term" value="C:centriole"/>
    <property type="evidence" value="ECO:0007669"/>
    <property type="project" value="UniProtKB-SubCell"/>
</dbReference>
<accession>A0A553P517</accession>
<dbReference type="InterPro" id="IPR051241">
    <property type="entry name" value="DZIP_RILPL"/>
</dbReference>
<comment type="caution">
    <text evidence="15">The sequence shown here is derived from an EMBL/GenBank/DDBJ whole genome shotgun (WGS) entry which is preliminary data.</text>
</comment>
<dbReference type="GO" id="GO:0036064">
    <property type="term" value="C:ciliary basal body"/>
    <property type="evidence" value="ECO:0007669"/>
    <property type="project" value="TreeGrafter"/>
</dbReference>
<evidence type="ECO:0000256" key="12">
    <source>
        <dbReference type="SAM" id="Coils"/>
    </source>
</evidence>
<feature type="compositionally biased region" description="Polar residues" evidence="13">
    <location>
        <begin position="695"/>
        <end position="711"/>
    </location>
</feature>
<evidence type="ECO:0000256" key="5">
    <source>
        <dbReference type="ARBA" id="ARBA00022723"/>
    </source>
</evidence>
<feature type="compositionally biased region" description="Basic residues" evidence="13">
    <location>
        <begin position="410"/>
        <end position="425"/>
    </location>
</feature>
<dbReference type="Pfam" id="PF25977">
    <property type="entry name" value="DZIP1"/>
    <property type="match status" value="1"/>
</dbReference>
<feature type="coiled-coil region" evidence="12">
    <location>
        <begin position="263"/>
        <end position="317"/>
    </location>
</feature>
<dbReference type="Pfam" id="PF13815">
    <property type="entry name" value="Dzip-like_N"/>
    <property type="match status" value="1"/>
</dbReference>
<comment type="similarity">
    <text evidence="3">Belongs to the DZIP C2H2-type zinc-finger protein family.</text>
</comment>